<protein>
    <submittedName>
        <fullName evidence="3">Uncharacterized protein</fullName>
    </submittedName>
</protein>
<dbReference type="Proteomes" id="UP000298138">
    <property type="component" value="Unassembled WGS sequence"/>
</dbReference>
<feature type="compositionally biased region" description="Acidic residues" evidence="1">
    <location>
        <begin position="139"/>
        <end position="159"/>
    </location>
</feature>
<reference evidence="3 4" key="1">
    <citation type="submission" date="2019-04" db="EMBL/GenBank/DDBJ databases">
        <title>Comparative genomics and transcriptomics to analyze fruiting body development in filamentous ascomycetes.</title>
        <authorList>
            <consortium name="DOE Joint Genome Institute"/>
            <person name="Lutkenhaus R."/>
            <person name="Traeger S."/>
            <person name="Breuer J."/>
            <person name="Kuo A."/>
            <person name="Lipzen A."/>
            <person name="Pangilinan J."/>
            <person name="Dilworth D."/>
            <person name="Sandor L."/>
            <person name="Poggeler S."/>
            <person name="Barry K."/>
            <person name="Grigoriev I.V."/>
            <person name="Nowrousian M."/>
        </authorList>
    </citation>
    <scope>NUCLEOTIDE SEQUENCE [LARGE SCALE GENOMIC DNA]</scope>
    <source>
        <strain evidence="3 4">CBS 389.68</strain>
    </source>
</reference>
<gene>
    <name evidence="3" type="ORF">EX30DRAFT_245152</name>
</gene>
<feature type="signal peptide" evidence="2">
    <location>
        <begin position="1"/>
        <end position="20"/>
    </location>
</feature>
<evidence type="ECO:0000256" key="2">
    <source>
        <dbReference type="SAM" id="SignalP"/>
    </source>
</evidence>
<name>A0A4S2MI26_9PEZI</name>
<sequence length="248" mass="25893">MKFSTFTITAVAAMLSLASAAEDISCPAGQNKCGSGCVLGECCSQETALYCQPTEYCTTIDSILGCCPLGSTCTSQLQCSDFSSPRCTNGNTDPLCCTAELPFCDTASTTCVAQKPSTPAEESQSPATSSTPTAKPEENNNDVAEEEEEEEEEKQDECDAAPTTRTNTRTVTSTTKLPECTAPAEEDDEEQGECETYIYTKVQPISTVVESSTTPSVSPSKVVVPSKSVTHCGGCGGVECNWGVVGGG</sequence>
<dbReference type="STRING" id="341454.A0A4S2MI26"/>
<organism evidence="3 4">
    <name type="scientific">Ascodesmis nigricans</name>
    <dbReference type="NCBI Taxonomy" id="341454"/>
    <lineage>
        <taxon>Eukaryota</taxon>
        <taxon>Fungi</taxon>
        <taxon>Dikarya</taxon>
        <taxon>Ascomycota</taxon>
        <taxon>Pezizomycotina</taxon>
        <taxon>Pezizomycetes</taxon>
        <taxon>Pezizales</taxon>
        <taxon>Ascodesmidaceae</taxon>
        <taxon>Ascodesmis</taxon>
    </lineage>
</organism>
<keyword evidence="2" id="KW-0732">Signal</keyword>
<evidence type="ECO:0000256" key="1">
    <source>
        <dbReference type="SAM" id="MobiDB-lite"/>
    </source>
</evidence>
<keyword evidence="4" id="KW-1185">Reference proteome</keyword>
<feature type="chain" id="PRO_5020752474" evidence="2">
    <location>
        <begin position="21"/>
        <end position="248"/>
    </location>
</feature>
<proteinExistence type="predicted"/>
<evidence type="ECO:0000313" key="3">
    <source>
        <dbReference type="EMBL" id="TGZ76551.1"/>
    </source>
</evidence>
<accession>A0A4S2MI26</accession>
<feature type="compositionally biased region" description="Low complexity" evidence="1">
    <location>
        <begin position="119"/>
        <end position="134"/>
    </location>
</feature>
<dbReference type="AlphaFoldDB" id="A0A4S2MI26"/>
<feature type="compositionally biased region" description="Low complexity" evidence="1">
    <location>
        <begin position="160"/>
        <end position="175"/>
    </location>
</feature>
<feature type="region of interest" description="Disordered" evidence="1">
    <location>
        <begin position="115"/>
        <end position="175"/>
    </location>
</feature>
<dbReference type="InParanoid" id="A0A4S2MI26"/>
<dbReference type="EMBL" id="ML220174">
    <property type="protein sequence ID" value="TGZ76551.1"/>
    <property type="molecule type" value="Genomic_DNA"/>
</dbReference>
<evidence type="ECO:0000313" key="4">
    <source>
        <dbReference type="Proteomes" id="UP000298138"/>
    </source>
</evidence>